<sequence length="147" mass="16195">MSGSLSSTGSIAATFRTSAQTRKPDRRKRTPPVSIRFSDEERARLTSFAGDQPLSRYVRDFVLKAHDIAKRRQSAPAPERKEIAQLLSVLGRSELAPLLRDTLTAIDDGGLLLEPDTEADLRLACAEISKMRCDLMKALGMRGDIVP</sequence>
<keyword evidence="3" id="KW-1185">Reference proteome</keyword>
<evidence type="ECO:0000256" key="1">
    <source>
        <dbReference type="SAM" id="MobiDB-lite"/>
    </source>
</evidence>
<dbReference type="AlphaFoldDB" id="A0AAE3VM12"/>
<reference evidence="2" key="1">
    <citation type="submission" date="2023-07" db="EMBL/GenBank/DDBJ databases">
        <title>Genomic Encyclopedia of Type Strains, Phase IV (KMG-IV): sequencing the most valuable type-strain genomes for metagenomic binning, comparative biology and taxonomic classification.</title>
        <authorList>
            <person name="Goeker M."/>
        </authorList>
    </citation>
    <scope>NUCLEOTIDE SEQUENCE</scope>
    <source>
        <strain evidence="2">DSM 21202</strain>
    </source>
</reference>
<accession>A0AAE3VM12</accession>
<proteinExistence type="predicted"/>
<feature type="compositionally biased region" description="Polar residues" evidence="1">
    <location>
        <begin position="1"/>
        <end position="20"/>
    </location>
</feature>
<feature type="region of interest" description="Disordered" evidence="1">
    <location>
        <begin position="1"/>
        <end position="36"/>
    </location>
</feature>
<name>A0AAE3VM12_9HYPH</name>
<organism evidence="2 3">
    <name type="scientific">Amorphus orientalis</name>
    <dbReference type="NCBI Taxonomy" id="649198"/>
    <lineage>
        <taxon>Bacteria</taxon>
        <taxon>Pseudomonadati</taxon>
        <taxon>Pseudomonadota</taxon>
        <taxon>Alphaproteobacteria</taxon>
        <taxon>Hyphomicrobiales</taxon>
        <taxon>Amorphaceae</taxon>
        <taxon>Amorphus</taxon>
    </lineage>
</organism>
<gene>
    <name evidence="2" type="ORF">J2S73_001036</name>
</gene>
<evidence type="ECO:0000313" key="3">
    <source>
        <dbReference type="Proteomes" id="UP001229244"/>
    </source>
</evidence>
<comment type="caution">
    <text evidence="2">The sequence shown here is derived from an EMBL/GenBank/DDBJ whole genome shotgun (WGS) entry which is preliminary data.</text>
</comment>
<dbReference type="Proteomes" id="UP001229244">
    <property type="component" value="Unassembled WGS sequence"/>
</dbReference>
<dbReference type="EMBL" id="JAUSUL010000001">
    <property type="protein sequence ID" value="MDQ0314599.1"/>
    <property type="molecule type" value="Genomic_DNA"/>
</dbReference>
<dbReference type="RefSeq" id="WP_306884385.1">
    <property type="nucleotide sequence ID" value="NZ_JAUSUL010000001.1"/>
</dbReference>
<protein>
    <submittedName>
        <fullName evidence="2">Uncharacterized protein</fullName>
    </submittedName>
</protein>
<evidence type="ECO:0000313" key="2">
    <source>
        <dbReference type="EMBL" id="MDQ0314599.1"/>
    </source>
</evidence>